<dbReference type="InterPro" id="IPR036271">
    <property type="entry name" value="Tet_transcr_reg_TetR-rel_C_sf"/>
</dbReference>
<dbReference type="InterPro" id="IPR001647">
    <property type="entry name" value="HTH_TetR"/>
</dbReference>
<keyword evidence="1" id="KW-0805">Transcription regulation</keyword>
<evidence type="ECO:0000313" key="7">
    <source>
        <dbReference type="Proteomes" id="UP000715441"/>
    </source>
</evidence>
<proteinExistence type="predicted"/>
<keyword evidence="7" id="KW-1185">Reference proteome</keyword>
<protein>
    <submittedName>
        <fullName evidence="6">TetR/AcrR family transcriptional regulator</fullName>
    </submittedName>
</protein>
<dbReference type="Pfam" id="PF00440">
    <property type="entry name" value="TetR_N"/>
    <property type="match status" value="1"/>
</dbReference>
<dbReference type="Proteomes" id="UP000715441">
    <property type="component" value="Unassembled WGS sequence"/>
</dbReference>
<keyword evidence="3" id="KW-0804">Transcription</keyword>
<reference evidence="6 7" key="1">
    <citation type="submission" date="2020-04" db="EMBL/GenBank/DDBJ databases">
        <title>Novel species.</title>
        <authorList>
            <person name="Teo W.F.A."/>
            <person name="Lipun K."/>
            <person name="Srisuk N."/>
            <person name="Duangmal K."/>
        </authorList>
    </citation>
    <scope>NUCLEOTIDE SEQUENCE [LARGE SCALE GENOMIC DNA]</scope>
    <source>
        <strain evidence="6 7">K13G38</strain>
    </source>
</reference>
<feature type="domain" description="HTH tetR-type" evidence="5">
    <location>
        <begin position="19"/>
        <end position="78"/>
    </location>
</feature>
<dbReference type="InterPro" id="IPR050109">
    <property type="entry name" value="HTH-type_TetR-like_transc_reg"/>
</dbReference>
<organism evidence="6 7">
    <name type="scientific">Amycolatopsis acididurans</name>
    <dbReference type="NCBI Taxonomy" id="2724524"/>
    <lineage>
        <taxon>Bacteria</taxon>
        <taxon>Bacillati</taxon>
        <taxon>Actinomycetota</taxon>
        <taxon>Actinomycetes</taxon>
        <taxon>Pseudonocardiales</taxon>
        <taxon>Pseudonocardiaceae</taxon>
        <taxon>Amycolatopsis</taxon>
    </lineage>
</organism>
<dbReference type="PROSITE" id="PS50977">
    <property type="entry name" value="HTH_TETR_2"/>
    <property type="match status" value="1"/>
</dbReference>
<dbReference type="PANTHER" id="PTHR30055:SF234">
    <property type="entry name" value="HTH-TYPE TRANSCRIPTIONAL REGULATOR BETI"/>
    <property type="match status" value="1"/>
</dbReference>
<gene>
    <name evidence="6" type="ORF">HFP15_32075</name>
</gene>
<dbReference type="EMBL" id="JAAXLS010000037">
    <property type="protein sequence ID" value="NKQ57511.1"/>
    <property type="molecule type" value="Genomic_DNA"/>
</dbReference>
<accession>A0ABX1JG69</accession>
<feature type="DNA-binding region" description="H-T-H motif" evidence="4">
    <location>
        <begin position="41"/>
        <end position="60"/>
    </location>
</feature>
<dbReference type="RefSeq" id="WP_168520533.1">
    <property type="nucleotide sequence ID" value="NZ_JAAXLS010000037.1"/>
</dbReference>
<dbReference type="SUPFAM" id="SSF46689">
    <property type="entry name" value="Homeodomain-like"/>
    <property type="match status" value="1"/>
</dbReference>
<evidence type="ECO:0000256" key="2">
    <source>
        <dbReference type="ARBA" id="ARBA00023125"/>
    </source>
</evidence>
<name>A0ABX1JG69_9PSEU</name>
<dbReference type="InterPro" id="IPR049445">
    <property type="entry name" value="TetR_SbtR-like_C"/>
</dbReference>
<dbReference type="SUPFAM" id="SSF48498">
    <property type="entry name" value="Tetracyclin repressor-like, C-terminal domain"/>
    <property type="match status" value="1"/>
</dbReference>
<evidence type="ECO:0000256" key="1">
    <source>
        <dbReference type="ARBA" id="ARBA00023015"/>
    </source>
</evidence>
<evidence type="ECO:0000256" key="3">
    <source>
        <dbReference type="ARBA" id="ARBA00023163"/>
    </source>
</evidence>
<dbReference type="InterPro" id="IPR009057">
    <property type="entry name" value="Homeodomain-like_sf"/>
</dbReference>
<dbReference type="Pfam" id="PF21597">
    <property type="entry name" value="TetR_C_43"/>
    <property type="match status" value="1"/>
</dbReference>
<dbReference type="PROSITE" id="PS01081">
    <property type="entry name" value="HTH_TETR_1"/>
    <property type="match status" value="1"/>
</dbReference>
<evidence type="ECO:0000256" key="4">
    <source>
        <dbReference type="PROSITE-ProRule" id="PRU00335"/>
    </source>
</evidence>
<evidence type="ECO:0000313" key="6">
    <source>
        <dbReference type="EMBL" id="NKQ57511.1"/>
    </source>
</evidence>
<keyword evidence="2 4" id="KW-0238">DNA-binding</keyword>
<dbReference type="PRINTS" id="PR00455">
    <property type="entry name" value="HTHTETR"/>
</dbReference>
<comment type="caution">
    <text evidence="6">The sequence shown here is derived from an EMBL/GenBank/DDBJ whole genome shotgun (WGS) entry which is preliminary data.</text>
</comment>
<dbReference type="Gene3D" id="1.10.357.10">
    <property type="entry name" value="Tetracycline Repressor, domain 2"/>
    <property type="match status" value="1"/>
</dbReference>
<sequence>MTPDTQRIAAPRPLRKDAERNRQRIIAAAREVFRERGFEATLDDVAHHAGLGVGTVYRRFPNKEQLIESMFADRMTEIIELAKKTLADPDPWHGFVGFLEKVVELMAADRGMHDMMVSTAFGHEQVAQIRDQLMPLGREIVQRAKDSGELRADFEVEDVVVLLKMCGAVATYIDHMAPGIWRRYFTLLIDSLRGRPGDPTPLPHPALTEEMLRQAMDCPP</sequence>
<dbReference type="PANTHER" id="PTHR30055">
    <property type="entry name" value="HTH-TYPE TRANSCRIPTIONAL REGULATOR RUTR"/>
    <property type="match status" value="1"/>
</dbReference>
<dbReference type="InterPro" id="IPR023772">
    <property type="entry name" value="DNA-bd_HTH_TetR-type_CS"/>
</dbReference>
<evidence type="ECO:0000259" key="5">
    <source>
        <dbReference type="PROSITE" id="PS50977"/>
    </source>
</evidence>